<evidence type="ECO:0000259" key="9">
    <source>
        <dbReference type="Pfam" id="PF01699"/>
    </source>
</evidence>
<dbReference type="InterPro" id="IPR044880">
    <property type="entry name" value="NCX_ion-bd_dom_sf"/>
</dbReference>
<feature type="region of interest" description="Disordered" evidence="7">
    <location>
        <begin position="363"/>
        <end position="498"/>
    </location>
</feature>
<feature type="transmembrane region" description="Helical" evidence="8">
    <location>
        <begin position="29"/>
        <end position="47"/>
    </location>
</feature>
<reference evidence="10" key="1">
    <citation type="submission" date="2014-11" db="EMBL/GenBank/DDBJ databases">
        <authorList>
            <person name="Otto D Thomas"/>
            <person name="Naeem Raeece"/>
        </authorList>
    </citation>
    <scope>NUCLEOTIDE SEQUENCE</scope>
</reference>
<evidence type="ECO:0000313" key="10">
    <source>
        <dbReference type="EMBL" id="CEM10677.1"/>
    </source>
</evidence>
<name>A0A0G4FC15_9ALVE</name>
<evidence type="ECO:0000256" key="1">
    <source>
        <dbReference type="ARBA" id="ARBA00004127"/>
    </source>
</evidence>
<keyword evidence="3 8" id="KW-0812">Transmembrane</keyword>
<comment type="subcellular location">
    <subcellularLocation>
        <location evidence="1">Endomembrane system</location>
        <topology evidence="1">Multi-pass membrane protein</topology>
    </subcellularLocation>
</comment>
<protein>
    <recommendedName>
        <fullName evidence="9">Sodium/calcium exchanger membrane region domain-containing protein</fullName>
    </recommendedName>
</protein>
<evidence type="ECO:0000256" key="2">
    <source>
        <dbReference type="ARBA" id="ARBA00022448"/>
    </source>
</evidence>
<feature type="compositionally biased region" description="Basic and acidic residues" evidence="7">
    <location>
        <begin position="363"/>
        <end position="372"/>
    </location>
</feature>
<sequence>MSICESGGRGLVFPMFGEMEHSWPRGLRATLYFLGLCWFFLGVAQAADMFMESIERITAKEKEVMQYVGGGMKRRFHVKVWNATVANLTLMALGSSAPEILLSVIELFGNNMYAGELGPSTIVGSAAFNLMVIIAVCISSLPPGETRKIKDLGVFAVTATASLFAYMWMLVILVWNTPDLIDIWEGALTFVFFPILVAISYAADAGVFSFKGKKKPVGTAVIQAALLDRDMLSEEERQRIREEIIAVHGDLPDDQLNQLVEYEIQQAALKAGEKATGAAGRRGSAGGPGVHARRVSASYGRVRKKGSVNSNDDKGSVLSGGFGMPLSVGRPSMFATKKKVQMKGMGSDGALAAVGSLAEARKEKEEAEEIKKNATKHSKTEPSLLPMVSLEAEAEAQVEPEGDKEKAAQGVPPAVLEGGASSPSRKQKSGMGLDVSQASSPSGKARLQPAAEEEIFGEPEDSKEQAGEAPKLPVGGTQAEKEKQTTELSPQSSLPGAASPSFIVAADKENEQAGGSEEGGNALARQVTDVSLGFVDEWSFVMEEDGFLHAAIRREGFPNCVVEADFATIDGTAKVAQNNYKFCQGTFRLDPLVIEKVLRIEAIDEGTRVTRRLRRERGEGPADNSEREDEVFFLQLARLRVLPADGTTQQKSGGKEGTPPAVATLPDGRVLKV</sequence>
<evidence type="ECO:0000256" key="4">
    <source>
        <dbReference type="ARBA" id="ARBA00022989"/>
    </source>
</evidence>
<dbReference type="Gene3D" id="1.20.1420.30">
    <property type="entry name" value="NCX, central ion-binding region"/>
    <property type="match status" value="1"/>
</dbReference>
<evidence type="ECO:0000256" key="6">
    <source>
        <dbReference type="ARBA" id="ARBA00023136"/>
    </source>
</evidence>
<dbReference type="PANTHER" id="PTHR11878:SF65">
    <property type="entry name" value="NA_CA-EXCHANGE PROTEIN, ISOFORM G"/>
    <property type="match status" value="1"/>
</dbReference>
<dbReference type="GO" id="GO:0016020">
    <property type="term" value="C:membrane"/>
    <property type="evidence" value="ECO:0007669"/>
    <property type="project" value="InterPro"/>
</dbReference>
<dbReference type="EMBL" id="CDMZ01000271">
    <property type="protein sequence ID" value="CEM10677.1"/>
    <property type="molecule type" value="Genomic_DNA"/>
</dbReference>
<gene>
    <name evidence="10" type="ORF">Cvel_16274</name>
</gene>
<keyword evidence="2" id="KW-0813">Transport</keyword>
<proteinExistence type="predicted"/>
<feature type="transmembrane region" description="Helical" evidence="8">
    <location>
        <begin position="187"/>
        <end position="208"/>
    </location>
</feature>
<evidence type="ECO:0000256" key="3">
    <source>
        <dbReference type="ARBA" id="ARBA00022692"/>
    </source>
</evidence>
<evidence type="ECO:0000256" key="8">
    <source>
        <dbReference type="SAM" id="Phobius"/>
    </source>
</evidence>
<keyword evidence="6 8" id="KW-0472">Membrane</keyword>
<dbReference type="AlphaFoldDB" id="A0A0G4FC15"/>
<organism evidence="10">
    <name type="scientific">Chromera velia CCMP2878</name>
    <dbReference type="NCBI Taxonomy" id="1169474"/>
    <lineage>
        <taxon>Eukaryota</taxon>
        <taxon>Sar</taxon>
        <taxon>Alveolata</taxon>
        <taxon>Colpodellida</taxon>
        <taxon>Chromeraceae</taxon>
        <taxon>Chromera</taxon>
    </lineage>
</organism>
<keyword evidence="4 8" id="KW-1133">Transmembrane helix</keyword>
<feature type="domain" description="Sodium/calcium exchanger membrane region" evidence="9">
    <location>
        <begin position="32"/>
        <end position="201"/>
    </location>
</feature>
<dbReference type="PANTHER" id="PTHR11878">
    <property type="entry name" value="SODIUM/CALCIUM EXCHANGER"/>
    <property type="match status" value="1"/>
</dbReference>
<evidence type="ECO:0000256" key="7">
    <source>
        <dbReference type="SAM" id="MobiDB-lite"/>
    </source>
</evidence>
<accession>A0A0G4FC15</accession>
<feature type="transmembrane region" description="Helical" evidence="8">
    <location>
        <begin position="80"/>
        <end position="102"/>
    </location>
</feature>
<dbReference type="InterPro" id="IPR004837">
    <property type="entry name" value="NaCa_Exmemb"/>
</dbReference>
<dbReference type="InterPro" id="IPR051171">
    <property type="entry name" value="CaCA"/>
</dbReference>
<dbReference type="GO" id="GO:0005432">
    <property type="term" value="F:calcium:sodium antiporter activity"/>
    <property type="evidence" value="ECO:0007669"/>
    <property type="project" value="TreeGrafter"/>
</dbReference>
<dbReference type="InterPro" id="IPR038081">
    <property type="entry name" value="CalX-like_sf"/>
</dbReference>
<keyword evidence="5" id="KW-0406">Ion transport</keyword>
<dbReference type="GO" id="GO:0098703">
    <property type="term" value="P:calcium ion import across plasma membrane"/>
    <property type="evidence" value="ECO:0007669"/>
    <property type="project" value="TreeGrafter"/>
</dbReference>
<dbReference type="Pfam" id="PF01699">
    <property type="entry name" value="Na_Ca_ex"/>
    <property type="match status" value="1"/>
</dbReference>
<feature type="transmembrane region" description="Helical" evidence="8">
    <location>
        <begin position="122"/>
        <end position="141"/>
    </location>
</feature>
<dbReference type="SUPFAM" id="SSF141072">
    <property type="entry name" value="CalX-like"/>
    <property type="match status" value="1"/>
</dbReference>
<feature type="transmembrane region" description="Helical" evidence="8">
    <location>
        <begin position="153"/>
        <end position="175"/>
    </location>
</feature>
<feature type="region of interest" description="Disordered" evidence="7">
    <location>
        <begin position="645"/>
        <end position="673"/>
    </location>
</feature>
<dbReference type="GO" id="GO:0012505">
    <property type="term" value="C:endomembrane system"/>
    <property type="evidence" value="ECO:0007669"/>
    <property type="project" value="UniProtKB-SubCell"/>
</dbReference>
<feature type="non-terminal residue" evidence="10">
    <location>
        <position position="673"/>
    </location>
</feature>
<evidence type="ECO:0000256" key="5">
    <source>
        <dbReference type="ARBA" id="ARBA00023065"/>
    </source>
</evidence>